<gene>
    <name evidence="1" type="ORF">C4B59_09970</name>
</gene>
<sequence>MVGFSMLEITIHGRGGQGVVVTSRILGTATLYDGLYAQDFPLYGAARRGAPVMAFVRIDNKPILLRGYIAKPNVLMLLDESIIEVKDVFSDLPADCTIIINTTRNTRDFKAAHPEIKDLRVFCVDGTGIALEYLKKPIPNVVIIGFLIGITHLITVDAFKTAVRDELKKYPPDLIDKNIAGALKACELVTGAGAGVTAR</sequence>
<proteinExistence type="predicted"/>
<protein>
    <submittedName>
        <fullName evidence="1">Pyruvate ferredoxin oxidoreductase</fullName>
    </submittedName>
</protein>
<accession>A0AC61L1X8</accession>
<dbReference type="Proteomes" id="UP000248329">
    <property type="component" value="Unassembled WGS sequence"/>
</dbReference>
<name>A0AC61L1X8_9EURY</name>
<reference evidence="1" key="1">
    <citation type="submission" date="2018-01" db="EMBL/GenBank/DDBJ databases">
        <authorList>
            <person name="Krukenberg V."/>
        </authorList>
    </citation>
    <scope>NUCLEOTIDE SEQUENCE</scope>
    <source>
        <strain evidence="1">E20ANME2</strain>
    </source>
</reference>
<evidence type="ECO:0000313" key="2">
    <source>
        <dbReference type="Proteomes" id="UP000248329"/>
    </source>
</evidence>
<keyword evidence="1" id="KW-0670">Pyruvate</keyword>
<evidence type="ECO:0000313" key="1">
    <source>
        <dbReference type="EMBL" id="PXF60036.1"/>
    </source>
</evidence>
<dbReference type="EMBL" id="PQXF01000019">
    <property type="protein sequence ID" value="PXF60036.1"/>
    <property type="molecule type" value="Genomic_DNA"/>
</dbReference>
<organism evidence="1 2">
    <name type="scientific">Candidatus Methanogaster sp</name>
    <dbReference type="NCBI Taxonomy" id="3386292"/>
    <lineage>
        <taxon>Archaea</taxon>
        <taxon>Methanobacteriati</taxon>
        <taxon>Methanobacteriota</taxon>
        <taxon>Stenosarchaea group</taxon>
        <taxon>Methanomicrobia</taxon>
        <taxon>Methanosarcinales</taxon>
        <taxon>ANME-2 cluster</taxon>
        <taxon>Candidatus Methanogasteraceae</taxon>
        <taxon>Candidatus Methanogaster</taxon>
    </lineage>
</organism>
<comment type="caution">
    <text evidence="1">The sequence shown here is derived from an EMBL/GenBank/DDBJ whole genome shotgun (WGS) entry which is preliminary data.</text>
</comment>